<dbReference type="SUPFAM" id="SSF51366">
    <property type="entry name" value="Ribulose-phoshate binding barrel"/>
    <property type="match status" value="1"/>
</dbReference>
<dbReference type="STRING" id="1121301.SAMN02745912_02988"/>
<keyword evidence="5 9" id="KW-0822">Tryptophan biosynthesis</keyword>
<keyword evidence="6 9" id="KW-0057">Aromatic amino acid biosynthesis</keyword>
<comment type="similarity">
    <text evidence="9 10">Belongs to the TrpA family.</text>
</comment>
<evidence type="ECO:0000256" key="7">
    <source>
        <dbReference type="ARBA" id="ARBA00023239"/>
    </source>
</evidence>
<dbReference type="InterPro" id="IPR011060">
    <property type="entry name" value="RibuloseP-bd_barrel"/>
</dbReference>
<comment type="function">
    <text evidence="1 9">The alpha subunit is responsible for the aldol cleavage of indoleglycerol phosphate to indole and glyceraldehyde 3-phosphate.</text>
</comment>
<evidence type="ECO:0000256" key="5">
    <source>
        <dbReference type="ARBA" id="ARBA00022822"/>
    </source>
</evidence>
<keyword evidence="12" id="KW-1185">Reference proteome</keyword>
<evidence type="ECO:0000313" key="12">
    <source>
        <dbReference type="Proteomes" id="UP000184465"/>
    </source>
</evidence>
<keyword evidence="4 9" id="KW-0028">Amino-acid biosynthesis</keyword>
<keyword evidence="7 9" id="KW-0456">Lyase</keyword>
<dbReference type="FunFam" id="3.20.20.70:FF:000037">
    <property type="entry name" value="Tryptophan synthase alpha chain"/>
    <property type="match status" value="1"/>
</dbReference>
<dbReference type="PANTHER" id="PTHR43406:SF1">
    <property type="entry name" value="TRYPTOPHAN SYNTHASE ALPHA CHAIN, CHLOROPLASTIC"/>
    <property type="match status" value="1"/>
</dbReference>
<evidence type="ECO:0000256" key="1">
    <source>
        <dbReference type="ARBA" id="ARBA00003365"/>
    </source>
</evidence>
<accession>A0A1M6RJ84</accession>
<dbReference type="InterPro" id="IPR013785">
    <property type="entry name" value="Aldolase_TIM"/>
</dbReference>
<dbReference type="EC" id="4.2.1.20" evidence="9"/>
<feature type="active site" description="Proton acceptor" evidence="9">
    <location>
        <position position="61"/>
    </location>
</feature>
<evidence type="ECO:0000313" key="11">
    <source>
        <dbReference type="EMBL" id="SHK32489.1"/>
    </source>
</evidence>
<dbReference type="HAMAP" id="MF_00131">
    <property type="entry name" value="Trp_synth_alpha"/>
    <property type="match status" value="1"/>
</dbReference>
<dbReference type="OrthoDB" id="9804578at2"/>
<evidence type="ECO:0000256" key="2">
    <source>
        <dbReference type="ARBA" id="ARBA00004733"/>
    </source>
</evidence>
<name>A0A1M6RJ84_PARC5</name>
<proteinExistence type="inferred from homology"/>
<protein>
    <recommendedName>
        <fullName evidence="9">Tryptophan synthase alpha chain</fullName>
        <ecNumber evidence="9">4.2.1.20</ecNumber>
    </recommendedName>
</protein>
<comment type="subunit">
    <text evidence="3 9">Tetramer of two alpha and two beta chains.</text>
</comment>
<dbReference type="Gene3D" id="3.20.20.70">
    <property type="entry name" value="Aldolase class I"/>
    <property type="match status" value="1"/>
</dbReference>
<dbReference type="PANTHER" id="PTHR43406">
    <property type="entry name" value="TRYPTOPHAN SYNTHASE, ALPHA CHAIN"/>
    <property type="match status" value="1"/>
</dbReference>
<evidence type="ECO:0000256" key="9">
    <source>
        <dbReference type="HAMAP-Rule" id="MF_00131"/>
    </source>
</evidence>
<dbReference type="UniPathway" id="UPA00035">
    <property type="reaction ID" value="UER00044"/>
</dbReference>
<feature type="active site" description="Proton acceptor" evidence="9">
    <location>
        <position position="50"/>
    </location>
</feature>
<evidence type="ECO:0000256" key="10">
    <source>
        <dbReference type="RuleBase" id="RU003662"/>
    </source>
</evidence>
<dbReference type="InterPro" id="IPR002028">
    <property type="entry name" value="Trp_synthase_suA"/>
</dbReference>
<reference evidence="11 12" key="1">
    <citation type="submission" date="2016-11" db="EMBL/GenBank/DDBJ databases">
        <authorList>
            <person name="Jaros S."/>
            <person name="Januszkiewicz K."/>
            <person name="Wedrychowicz H."/>
        </authorList>
    </citation>
    <scope>NUCLEOTIDE SEQUENCE [LARGE SCALE GENOMIC DNA]</scope>
    <source>
        <strain evidence="11 12">DSM 15212</strain>
    </source>
</reference>
<organism evidence="11 12">
    <name type="scientific">Paramaledivibacter caminithermalis (strain DSM 15212 / CIP 107654 / DViRD3)</name>
    <name type="common">Clostridium caminithermale</name>
    <dbReference type="NCBI Taxonomy" id="1121301"/>
    <lineage>
        <taxon>Bacteria</taxon>
        <taxon>Bacillati</taxon>
        <taxon>Bacillota</taxon>
        <taxon>Clostridia</taxon>
        <taxon>Peptostreptococcales</taxon>
        <taxon>Caminicellaceae</taxon>
        <taxon>Paramaledivibacter</taxon>
    </lineage>
</organism>
<dbReference type="Proteomes" id="UP000184465">
    <property type="component" value="Unassembled WGS sequence"/>
</dbReference>
<evidence type="ECO:0000256" key="3">
    <source>
        <dbReference type="ARBA" id="ARBA00011270"/>
    </source>
</evidence>
<dbReference type="EMBL" id="FRAG01000047">
    <property type="protein sequence ID" value="SHK32489.1"/>
    <property type="molecule type" value="Genomic_DNA"/>
</dbReference>
<evidence type="ECO:0000256" key="4">
    <source>
        <dbReference type="ARBA" id="ARBA00022605"/>
    </source>
</evidence>
<dbReference type="InterPro" id="IPR018204">
    <property type="entry name" value="Trp_synthase_alpha_AS"/>
</dbReference>
<comment type="pathway">
    <text evidence="2 9">Amino-acid biosynthesis; L-tryptophan biosynthesis; L-tryptophan from chorismate: step 5/5.</text>
</comment>
<dbReference type="AlphaFoldDB" id="A0A1M6RJ84"/>
<evidence type="ECO:0000256" key="6">
    <source>
        <dbReference type="ARBA" id="ARBA00023141"/>
    </source>
</evidence>
<dbReference type="GO" id="GO:0004834">
    <property type="term" value="F:tryptophan synthase activity"/>
    <property type="evidence" value="ECO:0007669"/>
    <property type="project" value="UniProtKB-UniRule"/>
</dbReference>
<dbReference type="RefSeq" id="WP_073151810.1">
    <property type="nucleotide sequence ID" value="NZ_FRAG01000047.1"/>
</dbReference>
<evidence type="ECO:0000256" key="8">
    <source>
        <dbReference type="ARBA" id="ARBA00049047"/>
    </source>
</evidence>
<dbReference type="GO" id="GO:0005829">
    <property type="term" value="C:cytosol"/>
    <property type="evidence" value="ECO:0007669"/>
    <property type="project" value="TreeGrafter"/>
</dbReference>
<dbReference type="CDD" id="cd04724">
    <property type="entry name" value="Tryptophan_synthase_alpha"/>
    <property type="match status" value="1"/>
</dbReference>
<dbReference type="PROSITE" id="PS00167">
    <property type="entry name" value="TRP_SYNTHASE_ALPHA"/>
    <property type="match status" value="1"/>
</dbReference>
<dbReference type="NCBIfam" id="TIGR00262">
    <property type="entry name" value="trpA"/>
    <property type="match status" value="1"/>
</dbReference>
<dbReference type="Pfam" id="PF00290">
    <property type="entry name" value="Trp_syntA"/>
    <property type="match status" value="1"/>
</dbReference>
<sequence>MESRITKKFKELKSNNQKALITYITCGDPDLDTTIDLVLAMEKAGADIIELGIPYSDPLADGPTIQRASQRALNSGTNIDSIFEMLSKLRKNTDIPIAFLLYYNSIFAYGIEEFLNKFSGSVDGLIIPDLPLEERKELQELLENHPIDLIPLVAPTSEDRIKEIVKATDGFIYCISSLGVTGKREKFNLDLKYFINKIKNHTDTPTAIGFGISNEKNVKTLKDFADGLIVGSTIVEKIEESIQTNNNVIKNVYEFVNRLKEAF</sequence>
<gene>
    <name evidence="9" type="primary">trpA</name>
    <name evidence="11" type="ORF">SAMN02745912_02988</name>
</gene>
<comment type="catalytic activity">
    <reaction evidence="8 9">
        <text>(1S,2R)-1-C-(indol-3-yl)glycerol 3-phosphate + L-serine = D-glyceraldehyde 3-phosphate + L-tryptophan + H2O</text>
        <dbReference type="Rhea" id="RHEA:10532"/>
        <dbReference type="ChEBI" id="CHEBI:15377"/>
        <dbReference type="ChEBI" id="CHEBI:33384"/>
        <dbReference type="ChEBI" id="CHEBI:57912"/>
        <dbReference type="ChEBI" id="CHEBI:58866"/>
        <dbReference type="ChEBI" id="CHEBI:59776"/>
        <dbReference type="EC" id="4.2.1.20"/>
    </reaction>
</comment>